<evidence type="ECO:0000259" key="1">
    <source>
        <dbReference type="Pfam" id="PF17100"/>
    </source>
</evidence>
<reference evidence="2" key="1">
    <citation type="submission" date="2023-06" db="EMBL/GenBank/DDBJ databases">
        <title>Genome-scale phylogeny and comparative genomics of the fungal order Sordariales.</title>
        <authorList>
            <consortium name="Lawrence Berkeley National Laboratory"/>
            <person name="Hensen N."/>
            <person name="Bonometti L."/>
            <person name="Westerberg I."/>
            <person name="Brannstrom I.O."/>
            <person name="Guillou S."/>
            <person name="Cros-Aarteil S."/>
            <person name="Calhoun S."/>
            <person name="Haridas S."/>
            <person name="Kuo A."/>
            <person name="Mondo S."/>
            <person name="Pangilinan J."/>
            <person name="Riley R."/>
            <person name="Labutti K."/>
            <person name="Andreopoulos B."/>
            <person name="Lipzen A."/>
            <person name="Chen C."/>
            <person name="Yanf M."/>
            <person name="Daum C."/>
            <person name="Ng V."/>
            <person name="Clum A."/>
            <person name="Steindorff A."/>
            <person name="Ohm R."/>
            <person name="Martin F."/>
            <person name="Silar P."/>
            <person name="Natvig D."/>
            <person name="Lalanne C."/>
            <person name="Gautier V."/>
            <person name="Ament-Velasquez S.L."/>
            <person name="Kruys A."/>
            <person name="Hutchinson M.I."/>
            <person name="Powell A.J."/>
            <person name="Barry K."/>
            <person name="Miller A.N."/>
            <person name="Grigoriev I.V."/>
            <person name="Debuchy R."/>
            <person name="Gladieux P."/>
            <person name="Thoren M.H."/>
            <person name="Johannesson H."/>
        </authorList>
    </citation>
    <scope>NUCLEOTIDE SEQUENCE</scope>
    <source>
        <strain evidence="2">CBS 606.72</strain>
    </source>
</reference>
<protein>
    <recommendedName>
        <fullName evidence="1">NWD NACHT-NTPase N-terminal domain-containing protein</fullName>
    </recommendedName>
</protein>
<proteinExistence type="predicted"/>
<dbReference type="AlphaFoldDB" id="A0AA39WPE1"/>
<gene>
    <name evidence="2" type="ORF">B0T14DRAFT_409032</name>
</gene>
<sequence length="262" mass="29894">VSLWDRAYDALRESDRELVERYEKLLSREIQITDADRTSEAGGRLGDSSGPLRREQLQMITKRGLQRLEDRKLKYTIAGHEFVVGTQIDQAAKLVLWAKDWISLATKDSPEASVAWAGISLVLPLLTNPKTAEDANNEGFTYMTTRMRYYAAFETMVRKLAGNESVGGSSVAEVNSSIVDLYEQILAFHLKSVLRFYYGRLQRLGRDIVRYDDWEEQQRKIRSLEATVHQNLGQINNFASRQELERLNVTSAKSLEELQGCL</sequence>
<comment type="caution">
    <text evidence="2">The sequence shown here is derived from an EMBL/GenBank/DDBJ whole genome shotgun (WGS) entry which is preliminary data.</text>
</comment>
<name>A0AA39WPE1_9PEZI</name>
<dbReference type="Proteomes" id="UP001175000">
    <property type="component" value="Unassembled WGS sequence"/>
</dbReference>
<accession>A0AA39WPE1</accession>
<evidence type="ECO:0000313" key="3">
    <source>
        <dbReference type="Proteomes" id="UP001175000"/>
    </source>
</evidence>
<feature type="domain" description="NWD NACHT-NTPase N-terminal" evidence="1">
    <location>
        <begin position="2"/>
        <end position="230"/>
    </location>
</feature>
<feature type="non-terminal residue" evidence="2">
    <location>
        <position position="262"/>
    </location>
</feature>
<evidence type="ECO:0000313" key="2">
    <source>
        <dbReference type="EMBL" id="KAK0619143.1"/>
    </source>
</evidence>
<organism evidence="2 3">
    <name type="scientific">Immersiella caudata</name>
    <dbReference type="NCBI Taxonomy" id="314043"/>
    <lineage>
        <taxon>Eukaryota</taxon>
        <taxon>Fungi</taxon>
        <taxon>Dikarya</taxon>
        <taxon>Ascomycota</taxon>
        <taxon>Pezizomycotina</taxon>
        <taxon>Sordariomycetes</taxon>
        <taxon>Sordariomycetidae</taxon>
        <taxon>Sordariales</taxon>
        <taxon>Lasiosphaeriaceae</taxon>
        <taxon>Immersiella</taxon>
    </lineage>
</organism>
<dbReference type="InterPro" id="IPR031359">
    <property type="entry name" value="NACHT_N"/>
</dbReference>
<dbReference type="Pfam" id="PF17100">
    <property type="entry name" value="NACHT_N"/>
    <property type="match status" value="1"/>
</dbReference>
<feature type="non-terminal residue" evidence="2">
    <location>
        <position position="1"/>
    </location>
</feature>
<keyword evidence="3" id="KW-1185">Reference proteome</keyword>
<dbReference type="EMBL" id="JAULSU010000004">
    <property type="protein sequence ID" value="KAK0619143.1"/>
    <property type="molecule type" value="Genomic_DNA"/>
</dbReference>